<evidence type="ECO:0000313" key="2">
    <source>
        <dbReference type="EMBL" id="EPE34230.1"/>
    </source>
</evidence>
<feature type="region of interest" description="Disordered" evidence="1">
    <location>
        <begin position="241"/>
        <end position="291"/>
    </location>
</feature>
<name>S3D941_GLAL2</name>
<dbReference type="AlphaFoldDB" id="S3D941"/>
<reference evidence="2 3" key="1">
    <citation type="journal article" date="2013" name="BMC Genomics">
        <title>Genomics-driven discovery of the pneumocandin biosynthetic gene cluster in the fungus Glarea lozoyensis.</title>
        <authorList>
            <person name="Chen L."/>
            <person name="Yue Q."/>
            <person name="Zhang X."/>
            <person name="Xiang M."/>
            <person name="Wang C."/>
            <person name="Li S."/>
            <person name="Che Y."/>
            <person name="Ortiz-Lopez F.J."/>
            <person name="Bills G.F."/>
            <person name="Liu X."/>
            <person name="An Z."/>
        </authorList>
    </citation>
    <scope>NUCLEOTIDE SEQUENCE [LARGE SCALE GENOMIC DNA]</scope>
    <source>
        <strain evidence="3">ATCC 20868 / MF5171</strain>
    </source>
</reference>
<accession>S3D941</accession>
<proteinExistence type="predicted"/>
<keyword evidence="3" id="KW-1185">Reference proteome</keyword>
<dbReference type="HOGENOM" id="CLU_956590_0_0_1"/>
<dbReference type="RefSeq" id="XP_008079382.1">
    <property type="nucleotide sequence ID" value="XM_008081191.1"/>
</dbReference>
<protein>
    <submittedName>
        <fullName evidence="2">Uncharacterized protein</fullName>
    </submittedName>
</protein>
<sequence length="291" mass="33047">MAKTMDDLNLFFKLLQISSTPEDFRDRLEHMKHPLSIPLPRIHVIKTPYFKLRFKWRLNHDPKQVGLLDFRIRALRIDENYEVALCTKTASLGSCTEQLFQTITPSQYGGNPDETRDIQRYFFSNSLTWDGQIAGVFQCQEFREFRCHTIKGDKTDDQSDEPEEDGLCWSCSETTQVDETKFGDETNDPSDDLGEKGLCWSYSGADYIQATSISFPSRITIQIDVIGPFPEGEKSSVLVVKEEHATEHGSDDSDDSDDSDHNDNEGNSSQESTSSNDEDLVESDGDLEGTW</sequence>
<dbReference type="Proteomes" id="UP000016922">
    <property type="component" value="Unassembled WGS sequence"/>
</dbReference>
<dbReference type="EMBL" id="KE145357">
    <property type="protein sequence ID" value="EPE34230.1"/>
    <property type="molecule type" value="Genomic_DNA"/>
</dbReference>
<evidence type="ECO:0000256" key="1">
    <source>
        <dbReference type="SAM" id="MobiDB-lite"/>
    </source>
</evidence>
<gene>
    <name evidence="2" type="ORF">GLAREA_07243</name>
</gene>
<dbReference type="KEGG" id="glz:GLAREA_07243"/>
<organism evidence="2 3">
    <name type="scientific">Glarea lozoyensis (strain ATCC 20868 / MF5171)</name>
    <dbReference type="NCBI Taxonomy" id="1116229"/>
    <lineage>
        <taxon>Eukaryota</taxon>
        <taxon>Fungi</taxon>
        <taxon>Dikarya</taxon>
        <taxon>Ascomycota</taxon>
        <taxon>Pezizomycotina</taxon>
        <taxon>Leotiomycetes</taxon>
        <taxon>Helotiales</taxon>
        <taxon>Helotiaceae</taxon>
        <taxon>Glarea</taxon>
    </lineage>
</organism>
<evidence type="ECO:0000313" key="3">
    <source>
        <dbReference type="Proteomes" id="UP000016922"/>
    </source>
</evidence>
<dbReference type="GeneID" id="19466296"/>
<feature type="compositionally biased region" description="Basic and acidic residues" evidence="1">
    <location>
        <begin position="241"/>
        <end position="251"/>
    </location>
</feature>
<feature type="compositionally biased region" description="Acidic residues" evidence="1">
    <location>
        <begin position="276"/>
        <end position="291"/>
    </location>
</feature>